<dbReference type="AlphaFoldDB" id="B2WJX8"/>
<evidence type="ECO:0000313" key="3">
    <source>
        <dbReference type="Proteomes" id="UP000001471"/>
    </source>
</evidence>
<accession>B2WJX8</accession>
<dbReference type="GeneID" id="6348468"/>
<dbReference type="OrthoDB" id="3686062at2759"/>
<dbReference type="KEGG" id="ptrr:6348468"/>
<sequence length="504" mass="54918">MSHSQQDTNNDLAVEPTQYEHVYPRAAPQIVPVGVSRFREEMDAEVVDPLTVGGFDPYVNHLRIRAIGDVRRGQIEQPQRVRDMMAMSPVRGLGKKEKNRTCAPISAGAWISSFFTLSRGKAIRQTTQAAPAQPVQPQAFVPSEPTDSVIQRPLPAAVRHLHRSNAVRRLTEQPREPKPAPCRLQRSNAVRRPTRQESLVSGGDHWILGHYPGGEADEYYLAELVVERPQLTLVTDPVLQGRDDQRGSRDLAGWEEQRLMSYSPLSASALSPGQHTRTSPNIEVPVDVSPDIPAAVPASRRFSLDEVSPEEVVPAADRFSLSDGVPEVIASERRFSLDSRFSVGSSVRNEGQSTANGASHEPSRGSSFTAITDMGMPVLRGGGLCSSEGGSPVVRGGSLCSSSSSMSAVDQVQLPVDEPVEQSLFDDFSGISTEEMRAPQVVNASSGVSTDIYQPRPHPPTPQIGPLRPIYMPVARAVPEFMDDLRLDPVVGGRHMEFRHGSAE</sequence>
<dbReference type="InParanoid" id="B2WJX8"/>
<gene>
    <name evidence="2" type="ORF">PTRG_10167</name>
</gene>
<evidence type="ECO:0000313" key="2">
    <source>
        <dbReference type="EMBL" id="EDU43218.1"/>
    </source>
</evidence>
<reference evidence="3" key="1">
    <citation type="journal article" date="2013" name="G3 (Bethesda)">
        <title>Comparative genomics of a plant-pathogenic fungus, Pyrenophora tritici-repentis, reveals transduplication and the impact of repeat elements on pathogenicity and population divergence.</title>
        <authorList>
            <person name="Manning V.A."/>
            <person name="Pandelova I."/>
            <person name="Dhillon B."/>
            <person name="Wilhelm L.J."/>
            <person name="Goodwin S.B."/>
            <person name="Berlin A.M."/>
            <person name="Figueroa M."/>
            <person name="Freitag M."/>
            <person name="Hane J.K."/>
            <person name="Henrissat B."/>
            <person name="Holman W.H."/>
            <person name="Kodira C.D."/>
            <person name="Martin J."/>
            <person name="Oliver R.P."/>
            <person name="Robbertse B."/>
            <person name="Schackwitz W."/>
            <person name="Schwartz D.C."/>
            <person name="Spatafora J.W."/>
            <person name="Turgeon B.G."/>
            <person name="Yandava C."/>
            <person name="Young S."/>
            <person name="Zhou S."/>
            <person name="Zeng Q."/>
            <person name="Grigoriev I.V."/>
            <person name="Ma L.-J."/>
            <person name="Ciuffetti L.M."/>
        </authorList>
    </citation>
    <scope>NUCLEOTIDE SEQUENCE [LARGE SCALE GENOMIC DNA]</scope>
    <source>
        <strain evidence="3">Pt-1C-BFP</strain>
    </source>
</reference>
<protein>
    <submittedName>
        <fullName evidence="2">Uncharacterized protein</fullName>
    </submittedName>
</protein>
<feature type="compositionally biased region" description="Basic and acidic residues" evidence="1">
    <location>
        <begin position="169"/>
        <end position="178"/>
    </location>
</feature>
<feature type="region of interest" description="Disordered" evidence="1">
    <location>
        <begin position="346"/>
        <end position="366"/>
    </location>
</feature>
<organism evidence="2 3">
    <name type="scientific">Pyrenophora tritici-repentis (strain Pt-1C-BFP)</name>
    <name type="common">Wheat tan spot fungus</name>
    <name type="synonym">Drechslera tritici-repentis</name>
    <dbReference type="NCBI Taxonomy" id="426418"/>
    <lineage>
        <taxon>Eukaryota</taxon>
        <taxon>Fungi</taxon>
        <taxon>Dikarya</taxon>
        <taxon>Ascomycota</taxon>
        <taxon>Pezizomycotina</taxon>
        <taxon>Dothideomycetes</taxon>
        <taxon>Pleosporomycetidae</taxon>
        <taxon>Pleosporales</taxon>
        <taxon>Pleosporineae</taxon>
        <taxon>Pleosporaceae</taxon>
        <taxon>Pyrenophora</taxon>
    </lineage>
</organism>
<evidence type="ECO:0000256" key="1">
    <source>
        <dbReference type="SAM" id="MobiDB-lite"/>
    </source>
</evidence>
<dbReference type="HOGENOM" id="CLU_540944_0_0_1"/>
<feature type="compositionally biased region" description="Polar residues" evidence="1">
    <location>
        <begin position="346"/>
        <end position="357"/>
    </location>
</feature>
<proteinExistence type="predicted"/>
<dbReference type="EMBL" id="DS231627">
    <property type="protein sequence ID" value="EDU43218.1"/>
    <property type="molecule type" value="Genomic_DNA"/>
</dbReference>
<feature type="region of interest" description="Disordered" evidence="1">
    <location>
        <begin position="266"/>
        <end position="288"/>
    </location>
</feature>
<feature type="region of interest" description="Disordered" evidence="1">
    <location>
        <begin position="165"/>
        <end position="197"/>
    </location>
</feature>
<dbReference type="Proteomes" id="UP000001471">
    <property type="component" value="Unassembled WGS sequence"/>
</dbReference>
<name>B2WJX8_PYRTR</name>